<evidence type="ECO:0000256" key="1">
    <source>
        <dbReference type="SAM" id="Phobius"/>
    </source>
</evidence>
<proteinExistence type="predicted"/>
<dbReference type="PANTHER" id="PTHR23028:SF53">
    <property type="entry name" value="ACYL_TRANSF_3 DOMAIN-CONTAINING PROTEIN"/>
    <property type="match status" value="1"/>
</dbReference>
<keyword evidence="1" id="KW-1133">Transmembrane helix</keyword>
<dbReference type="GO" id="GO:0016020">
    <property type="term" value="C:membrane"/>
    <property type="evidence" value="ECO:0007669"/>
    <property type="project" value="TreeGrafter"/>
</dbReference>
<dbReference type="Pfam" id="PF01757">
    <property type="entry name" value="Acyl_transf_3"/>
    <property type="match status" value="1"/>
</dbReference>
<organism evidence="3 4">
    <name type="scientific">Nocardia terrae</name>
    <dbReference type="NCBI Taxonomy" id="2675851"/>
    <lineage>
        <taxon>Bacteria</taxon>
        <taxon>Bacillati</taxon>
        <taxon>Actinomycetota</taxon>
        <taxon>Actinomycetes</taxon>
        <taxon>Mycobacteriales</taxon>
        <taxon>Nocardiaceae</taxon>
        <taxon>Nocardia</taxon>
    </lineage>
</organism>
<accession>A0A7K1VA55</accession>
<dbReference type="RefSeq" id="WP_157392580.1">
    <property type="nucleotide sequence ID" value="NZ_WRPP01000011.1"/>
</dbReference>
<keyword evidence="1" id="KW-0812">Transmembrane</keyword>
<sequence length="431" mass="47232">MTVDGEVATPIAPVERVTRGRGGRFEFLDALRGLAALAVVIQHASERLWPGYFRFSEAHFGLGEFGVFVFFLVSGFIIPASMERGRSLRAFWVGRFFRLYPLYWACITAAVILHSIHRYNLPKGFLDHPGLEFLSNLTMVHFFLGGPDVQVVGASWSLSYELAFYLFLSLLLIGGLNRRSVPLAVLAVCLIAPGALLTPSMLTGSQATVLTRVLVAAATILVALVFARLAADRVSALAAILLAFIAVPLVLNQPGPSVLTFGYFATMFVGTVLYRITSGEISARRGWAVFAFAVCVIFGISLFVKDAPDPITGVWVTWLKQPFTIIPAYLLFAGALLLRRRSFPRPLLFLGRISYSLYLVHALLLDGPRWTTPVLGIPATWLTLFTWVIAAVSIAAVTYRLIEKPCHNLGHRLITRIDARRPADRAGAAAA</sequence>
<evidence type="ECO:0000259" key="2">
    <source>
        <dbReference type="Pfam" id="PF01757"/>
    </source>
</evidence>
<evidence type="ECO:0000313" key="3">
    <source>
        <dbReference type="EMBL" id="MVU82998.1"/>
    </source>
</evidence>
<dbReference type="GO" id="GO:0016747">
    <property type="term" value="F:acyltransferase activity, transferring groups other than amino-acyl groups"/>
    <property type="evidence" value="ECO:0007669"/>
    <property type="project" value="InterPro"/>
</dbReference>
<feature type="transmembrane region" description="Helical" evidence="1">
    <location>
        <begin position="158"/>
        <end position="176"/>
    </location>
</feature>
<evidence type="ECO:0000313" key="4">
    <source>
        <dbReference type="Proteomes" id="UP000466794"/>
    </source>
</evidence>
<keyword evidence="3" id="KW-0808">Transferase</keyword>
<keyword evidence="3" id="KW-0012">Acyltransferase</keyword>
<dbReference type="PANTHER" id="PTHR23028">
    <property type="entry name" value="ACETYLTRANSFERASE"/>
    <property type="match status" value="1"/>
</dbReference>
<keyword evidence="4" id="KW-1185">Reference proteome</keyword>
<dbReference type="Proteomes" id="UP000466794">
    <property type="component" value="Unassembled WGS sequence"/>
</dbReference>
<feature type="transmembrane region" description="Helical" evidence="1">
    <location>
        <begin position="384"/>
        <end position="402"/>
    </location>
</feature>
<reference evidence="3 4" key="1">
    <citation type="submission" date="2019-12" db="EMBL/GenBank/DDBJ databases">
        <title>Nocardia sp. nov. ET3-3 isolated from soil.</title>
        <authorList>
            <person name="Kanchanasin P."/>
            <person name="Tanasupawat S."/>
            <person name="Yuki M."/>
            <person name="Kudo T."/>
        </authorList>
    </citation>
    <scope>NUCLEOTIDE SEQUENCE [LARGE SCALE GENOMIC DNA]</scope>
    <source>
        <strain evidence="3 4">ET3-3</strain>
    </source>
</reference>
<protein>
    <submittedName>
        <fullName evidence="3">Acyltransferase family protein</fullName>
    </submittedName>
</protein>
<dbReference type="EMBL" id="WRPP01000011">
    <property type="protein sequence ID" value="MVU82998.1"/>
    <property type="molecule type" value="Genomic_DNA"/>
</dbReference>
<feature type="transmembrane region" description="Helical" evidence="1">
    <location>
        <begin position="316"/>
        <end position="338"/>
    </location>
</feature>
<feature type="domain" description="Acyltransferase 3" evidence="2">
    <location>
        <begin position="26"/>
        <end position="397"/>
    </location>
</feature>
<dbReference type="AlphaFoldDB" id="A0A7K1VA55"/>
<feature type="transmembrane region" description="Helical" evidence="1">
    <location>
        <begin position="257"/>
        <end position="274"/>
    </location>
</feature>
<feature type="transmembrane region" description="Helical" evidence="1">
    <location>
        <begin position="347"/>
        <end position="364"/>
    </location>
</feature>
<dbReference type="InterPro" id="IPR050879">
    <property type="entry name" value="Acyltransferase_3"/>
</dbReference>
<dbReference type="GO" id="GO:0000271">
    <property type="term" value="P:polysaccharide biosynthetic process"/>
    <property type="evidence" value="ECO:0007669"/>
    <property type="project" value="TreeGrafter"/>
</dbReference>
<dbReference type="InterPro" id="IPR002656">
    <property type="entry name" value="Acyl_transf_3_dom"/>
</dbReference>
<feature type="transmembrane region" description="Helical" evidence="1">
    <location>
        <begin position="209"/>
        <end position="227"/>
    </location>
</feature>
<name>A0A7K1VA55_9NOCA</name>
<feature type="transmembrane region" description="Helical" evidence="1">
    <location>
        <begin position="183"/>
        <end position="203"/>
    </location>
</feature>
<feature type="transmembrane region" description="Helical" evidence="1">
    <location>
        <begin position="234"/>
        <end position="251"/>
    </location>
</feature>
<gene>
    <name evidence="3" type="ORF">GPX89_37890</name>
</gene>
<feature type="transmembrane region" description="Helical" evidence="1">
    <location>
        <begin position="99"/>
        <end position="117"/>
    </location>
</feature>
<feature type="transmembrane region" description="Helical" evidence="1">
    <location>
        <begin position="58"/>
        <end position="78"/>
    </location>
</feature>
<comment type="caution">
    <text evidence="3">The sequence shown here is derived from an EMBL/GenBank/DDBJ whole genome shotgun (WGS) entry which is preliminary data.</text>
</comment>
<feature type="transmembrane region" description="Helical" evidence="1">
    <location>
        <begin position="286"/>
        <end position="304"/>
    </location>
</feature>
<keyword evidence="1" id="KW-0472">Membrane</keyword>